<dbReference type="AlphaFoldDB" id="A6GC68"/>
<keyword evidence="8" id="KW-0456">Lyase</keyword>
<name>A6GC68_9BACT</name>
<dbReference type="InterPro" id="IPR006108">
    <property type="entry name" value="3HC_DH_C"/>
</dbReference>
<dbReference type="STRING" id="391625.PPSIR1_23219"/>
<dbReference type="InterPro" id="IPR006176">
    <property type="entry name" value="3-OHacyl-CoA_DH_NAD-bd"/>
</dbReference>
<dbReference type="InterPro" id="IPR029045">
    <property type="entry name" value="ClpP/crotonase-like_dom_sf"/>
</dbReference>
<evidence type="ECO:0000256" key="10">
    <source>
        <dbReference type="ARBA" id="ARBA00049556"/>
    </source>
</evidence>
<evidence type="ECO:0000256" key="7">
    <source>
        <dbReference type="ARBA" id="ARBA00023098"/>
    </source>
</evidence>
<dbReference type="InterPro" id="IPR050136">
    <property type="entry name" value="FA_oxidation_alpha_subunit"/>
</dbReference>
<dbReference type="GO" id="GO:0006635">
    <property type="term" value="P:fatty acid beta-oxidation"/>
    <property type="evidence" value="ECO:0007669"/>
    <property type="project" value="UniProtKB-UniPathway"/>
</dbReference>
<dbReference type="Pfam" id="PF00725">
    <property type="entry name" value="3HCDH"/>
    <property type="match status" value="1"/>
</dbReference>
<proteinExistence type="inferred from homology"/>
<dbReference type="GO" id="GO:0004300">
    <property type="term" value="F:enoyl-CoA hydratase activity"/>
    <property type="evidence" value="ECO:0007669"/>
    <property type="project" value="TreeGrafter"/>
</dbReference>
<gene>
    <name evidence="13" type="ORF">PPSIR1_23219</name>
</gene>
<dbReference type="Pfam" id="PF00378">
    <property type="entry name" value="ECH_1"/>
    <property type="match status" value="1"/>
</dbReference>
<evidence type="ECO:0000256" key="2">
    <source>
        <dbReference type="ARBA" id="ARBA00007005"/>
    </source>
</evidence>
<dbReference type="UniPathway" id="UPA00659"/>
<feature type="domain" description="3-hydroxyacyl-CoA dehydrogenase C-terminal" evidence="11">
    <location>
        <begin position="517"/>
        <end position="613"/>
    </location>
</feature>
<dbReference type="GO" id="GO:0070403">
    <property type="term" value="F:NAD+ binding"/>
    <property type="evidence" value="ECO:0007669"/>
    <property type="project" value="InterPro"/>
</dbReference>
<evidence type="ECO:0000256" key="9">
    <source>
        <dbReference type="ARBA" id="ARBA00023268"/>
    </source>
</evidence>
<comment type="similarity">
    <text evidence="2">In the central section; belongs to the 3-hydroxyacyl-CoA dehydrogenase family.</text>
</comment>
<dbReference type="InterPro" id="IPR001753">
    <property type="entry name" value="Enoyl-CoA_hydra/iso"/>
</dbReference>
<dbReference type="Pfam" id="PF02737">
    <property type="entry name" value="3HCDH_N"/>
    <property type="match status" value="1"/>
</dbReference>
<protein>
    <submittedName>
        <fullName evidence="13">3-hydroxyacyl-CoA dehydrogenase</fullName>
    </submittedName>
</protein>
<dbReference type="InterPro" id="IPR036291">
    <property type="entry name" value="NAD(P)-bd_dom_sf"/>
</dbReference>
<evidence type="ECO:0000256" key="8">
    <source>
        <dbReference type="ARBA" id="ARBA00023239"/>
    </source>
</evidence>
<feature type="domain" description="3-hydroxyacyl-CoA dehydrogenase NAD binding" evidence="12">
    <location>
        <begin position="335"/>
        <end position="513"/>
    </location>
</feature>
<dbReference type="Gene3D" id="3.90.226.10">
    <property type="entry name" value="2-enoyl-CoA Hydratase, Chain A, domain 1"/>
    <property type="match status" value="1"/>
</dbReference>
<dbReference type="InterPro" id="IPR008927">
    <property type="entry name" value="6-PGluconate_DH-like_C_sf"/>
</dbReference>
<dbReference type="eggNOG" id="COG1250">
    <property type="taxonomic scope" value="Bacteria"/>
</dbReference>
<dbReference type="SUPFAM" id="SSF48179">
    <property type="entry name" value="6-phosphogluconate dehydrogenase C-terminal domain-like"/>
    <property type="match status" value="2"/>
</dbReference>
<comment type="catalytic activity">
    <reaction evidence="10">
        <text>a (3S)-3-hydroxyacyl-CoA + NAD(+) = a 3-oxoacyl-CoA + NADH + H(+)</text>
        <dbReference type="Rhea" id="RHEA:22432"/>
        <dbReference type="ChEBI" id="CHEBI:15378"/>
        <dbReference type="ChEBI" id="CHEBI:57318"/>
        <dbReference type="ChEBI" id="CHEBI:57540"/>
        <dbReference type="ChEBI" id="CHEBI:57945"/>
        <dbReference type="ChEBI" id="CHEBI:90726"/>
        <dbReference type="EC" id="1.1.1.35"/>
    </reaction>
</comment>
<organism evidence="13 14">
    <name type="scientific">Plesiocystis pacifica SIR-1</name>
    <dbReference type="NCBI Taxonomy" id="391625"/>
    <lineage>
        <taxon>Bacteria</taxon>
        <taxon>Pseudomonadati</taxon>
        <taxon>Myxococcota</taxon>
        <taxon>Polyangia</taxon>
        <taxon>Nannocystales</taxon>
        <taxon>Nannocystaceae</taxon>
        <taxon>Plesiocystis</taxon>
    </lineage>
</organism>
<keyword evidence="3" id="KW-0276">Fatty acid metabolism</keyword>
<reference evidence="13 14" key="1">
    <citation type="submission" date="2007-06" db="EMBL/GenBank/DDBJ databases">
        <authorList>
            <person name="Shimkets L."/>
            <person name="Ferriera S."/>
            <person name="Johnson J."/>
            <person name="Kravitz S."/>
            <person name="Beeson K."/>
            <person name="Sutton G."/>
            <person name="Rogers Y.-H."/>
            <person name="Friedman R."/>
            <person name="Frazier M."/>
            <person name="Venter J.C."/>
        </authorList>
    </citation>
    <scope>NUCLEOTIDE SEQUENCE [LARGE SCALE GENOMIC DNA]</scope>
    <source>
        <strain evidence="13 14">SIR-1</strain>
    </source>
</reference>
<dbReference type="eggNOG" id="COG1024">
    <property type="taxonomic scope" value="Bacteria"/>
</dbReference>
<evidence type="ECO:0000256" key="1">
    <source>
        <dbReference type="ARBA" id="ARBA00005005"/>
    </source>
</evidence>
<dbReference type="PANTHER" id="PTHR43612">
    <property type="entry name" value="TRIFUNCTIONAL ENZYME SUBUNIT ALPHA"/>
    <property type="match status" value="1"/>
</dbReference>
<evidence type="ECO:0000256" key="5">
    <source>
        <dbReference type="ARBA" id="ARBA00023002"/>
    </source>
</evidence>
<keyword evidence="14" id="KW-1185">Reference proteome</keyword>
<comment type="caution">
    <text evidence="13">The sequence shown here is derived from an EMBL/GenBank/DDBJ whole genome shotgun (WGS) entry which is preliminary data.</text>
</comment>
<evidence type="ECO:0000256" key="6">
    <source>
        <dbReference type="ARBA" id="ARBA00023027"/>
    </source>
</evidence>
<dbReference type="SUPFAM" id="SSF52096">
    <property type="entry name" value="ClpP/crotonase"/>
    <property type="match status" value="1"/>
</dbReference>
<evidence type="ECO:0000256" key="4">
    <source>
        <dbReference type="ARBA" id="ARBA00022963"/>
    </source>
</evidence>
<evidence type="ECO:0000313" key="13">
    <source>
        <dbReference type="EMBL" id="EDM76517.1"/>
    </source>
</evidence>
<dbReference type="Gene3D" id="3.40.50.720">
    <property type="entry name" value="NAD(P)-binding Rossmann-like Domain"/>
    <property type="match status" value="1"/>
</dbReference>
<dbReference type="SUPFAM" id="SSF51735">
    <property type="entry name" value="NAD(P)-binding Rossmann-fold domains"/>
    <property type="match status" value="1"/>
</dbReference>
<keyword evidence="6" id="KW-0520">NAD</keyword>
<evidence type="ECO:0000259" key="12">
    <source>
        <dbReference type="Pfam" id="PF02737"/>
    </source>
</evidence>
<dbReference type="Gene3D" id="1.10.1040.50">
    <property type="match status" value="1"/>
</dbReference>
<sequence>METVMTELQSHQNPAVRGSFDPATGIATLTLAMPKVNVINDTFGEGLRDALAWATGPKDSPREGLKGIIVTSAHKDFCAGADIDKIYAMRDAAEVFAATRSLSQLYRAIETAGVPVVAALNGTALGGGYELALACHHRVAVDSPKIKFGLPEVQLGLLPGGGGTQRLPRLIGIQPAVEAILQGKEFRAPKAKKAGLVDALVADQDALLPAAAQWIADNPKAKQPWDEKKFRGTLSGPRPGSPDARNMFMAASAMLRKKTAGVFVAPEAALSAIQEGLSLAFDRALEVEARYFTGLVVGDQSKDMIRTLWFSRQAALKHEGLPKLAEGDAAGIERVAILGAGMMGAGLAYICADAGYQVVLKDINQEALDKGVAHFEAQLRKRKRHLDDAGRQAIRDRLTPSLELSALSDNGGTDLIIEAVFENLDLKHRVTRETEPTLSADGIWASNTSAIPIGDLAKVSAHADRFIGLHYFSPVEVMPLLEIVVGPETSERTLARCLDFCRRIKKLPIVVNDGYAFFTSRVFSSYIMEGASLVAEGHDPVLVEWAARSAGMVVPPLQVFDEVTLTLGLKASEQGKVYLGEATIEGAAMDLIRALVEDHGRPGKAGGAGFYVYKDGRRKGLWSGLKGLAKTTPERTGVDYLARRLMLIQAVQSVQCLASGVLRNARDGEVGAIFGIGFAPNTGGPFGWLDRQDLRAVVTELDALAKAHGDRYAAPDLLREMAEKNEKFFPDTP</sequence>
<dbReference type="Proteomes" id="UP000005801">
    <property type="component" value="Unassembled WGS sequence"/>
</dbReference>
<dbReference type="FunFam" id="3.40.50.720:FF:000009">
    <property type="entry name" value="Fatty oxidation complex, alpha subunit"/>
    <property type="match status" value="1"/>
</dbReference>
<evidence type="ECO:0000259" key="11">
    <source>
        <dbReference type="Pfam" id="PF00725"/>
    </source>
</evidence>
<accession>A6GC68</accession>
<dbReference type="CDD" id="cd06558">
    <property type="entry name" value="crotonase-like"/>
    <property type="match status" value="1"/>
</dbReference>
<dbReference type="PANTHER" id="PTHR43612:SF3">
    <property type="entry name" value="TRIFUNCTIONAL ENZYME SUBUNIT ALPHA, MITOCHONDRIAL"/>
    <property type="match status" value="1"/>
</dbReference>
<keyword evidence="7" id="KW-0443">Lipid metabolism</keyword>
<evidence type="ECO:0000256" key="3">
    <source>
        <dbReference type="ARBA" id="ARBA00022832"/>
    </source>
</evidence>
<keyword evidence="5" id="KW-0560">Oxidoreductase</keyword>
<comment type="pathway">
    <text evidence="1">Lipid metabolism; fatty acid beta-oxidation.</text>
</comment>
<dbReference type="EMBL" id="ABCS01000063">
    <property type="protein sequence ID" value="EDM76517.1"/>
    <property type="molecule type" value="Genomic_DNA"/>
</dbReference>
<dbReference type="GO" id="GO:0016509">
    <property type="term" value="F:long-chain (3S)-3-hydroxyacyl-CoA dehydrogenase (NAD+) activity"/>
    <property type="evidence" value="ECO:0007669"/>
    <property type="project" value="TreeGrafter"/>
</dbReference>
<keyword evidence="9" id="KW-0511">Multifunctional enzyme</keyword>
<keyword evidence="4" id="KW-0442">Lipid degradation</keyword>
<evidence type="ECO:0000313" key="14">
    <source>
        <dbReference type="Proteomes" id="UP000005801"/>
    </source>
</evidence>